<sequence length="96" mass="10755">MNYSFYLEFSLMFRSMLTSSSADCRAGCASNVAIGSYVNLTKDDTGVRTVSYNTRISIKGFDKTEIKKVVMIFQSSFIASANFLLTTSHYFTEILT</sequence>
<accession>A0A425CDG3</accession>
<organism evidence="1 2">
    <name type="scientific">Peronospora effusa</name>
    <dbReference type="NCBI Taxonomy" id="542832"/>
    <lineage>
        <taxon>Eukaryota</taxon>
        <taxon>Sar</taxon>
        <taxon>Stramenopiles</taxon>
        <taxon>Oomycota</taxon>
        <taxon>Peronosporomycetes</taxon>
        <taxon>Peronosporales</taxon>
        <taxon>Peronosporaceae</taxon>
        <taxon>Peronospora</taxon>
    </lineage>
</organism>
<protein>
    <submittedName>
        <fullName evidence="1">Uncharacterized protein</fullName>
    </submittedName>
</protein>
<name>A0A425CDG3_9STRA</name>
<proteinExistence type="predicted"/>
<evidence type="ECO:0000313" key="2">
    <source>
        <dbReference type="Proteomes" id="UP000286097"/>
    </source>
</evidence>
<gene>
    <name evidence="1" type="ORF">DD237_005159</name>
</gene>
<dbReference type="Proteomes" id="UP000286097">
    <property type="component" value="Unassembled WGS sequence"/>
</dbReference>
<comment type="caution">
    <text evidence="1">The sequence shown here is derived from an EMBL/GenBank/DDBJ whole genome shotgun (WGS) entry which is preliminary data.</text>
</comment>
<evidence type="ECO:0000313" key="1">
    <source>
        <dbReference type="EMBL" id="RQM15019.1"/>
    </source>
</evidence>
<dbReference type="AlphaFoldDB" id="A0A425CDG3"/>
<reference evidence="1 2" key="1">
    <citation type="submission" date="2018-06" db="EMBL/GenBank/DDBJ databases">
        <title>Comparative genomics of downy mildews reveals potential adaptations to biotrophy.</title>
        <authorList>
            <person name="Fletcher K."/>
            <person name="Klosterman S.J."/>
            <person name="Derevnina L."/>
            <person name="Martin F."/>
            <person name="Koike S."/>
            <person name="Reyes Chin-Wo S."/>
            <person name="Mou B."/>
            <person name="Michelmore R."/>
        </authorList>
    </citation>
    <scope>NUCLEOTIDE SEQUENCE [LARGE SCALE GENOMIC DNA]</scope>
    <source>
        <strain evidence="1 2">R13</strain>
    </source>
</reference>
<dbReference type="VEuPathDB" id="FungiDB:DD237_005159"/>
<dbReference type="EMBL" id="QKXF01000174">
    <property type="protein sequence ID" value="RQM15019.1"/>
    <property type="molecule type" value="Genomic_DNA"/>
</dbReference>